<feature type="compositionally biased region" description="Basic residues" evidence="1">
    <location>
        <begin position="71"/>
        <end position="83"/>
    </location>
</feature>
<name>A0A811QBF3_9POAL</name>
<dbReference type="EMBL" id="CAJGYO010000009">
    <property type="protein sequence ID" value="CAD6253443.1"/>
    <property type="molecule type" value="Genomic_DNA"/>
</dbReference>
<accession>A0A811QBF3</accession>
<dbReference type="AlphaFoldDB" id="A0A811QBF3"/>
<gene>
    <name evidence="2" type="ORF">NCGR_LOCUS37068</name>
</gene>
<organism evidence="2 3">
    <name type="scientific">Miscanthus lutarioriparius</name>
    <dbReference type="NCBI Taxonomy" id="422564"/>
    <lineage>
        <taxon>Eukaryota</taxon>
        <taxon>Viridiplantae</taxon>
        <taxon>Streptophyta</taxon>
        <taxon>Embryophyta</taxon>
        <taxon>Tracheophyta</taxon>
        <taxon>Spermatophyta</taxon>
        <taxon>Magnoliopsida</taxon>
        <taxon>Liliopsida</taxon>
        <taxon>Poales</taxon>
        <taxon>Poaceae</taxon>
        <taxon>PACMAD clade</taxon>
        <taxon>Panicoideae</taxon>
        <taxon>Andropogonodae</taxon>
        <taxon>Andropogoneae</taxon>
        <taxon>Saccharinae</taxon>
        <taxon>Miscanthus</taxon>
    </lineage>
</organism>
<reference evidence="2" key="1">
    <citation type="submission" date="2020-10" db="EMBL/GenBank/DDBJ databases">
        <authorList>
            <person name="Han B."/>
            <person name="Lu T."/>
            <person name="Zhao Q."/>
            <person name="Huang X."/>
            <person name="Zhao Y."/>
        </authorList>
    </citation>
    <scope>NUCLEOTIDE SEQUENCE</scope>
</reference>
<evidence type="ECO:0000313" key="3">
    <source>
        <dbReference type="Proteomes" id="UP000604825"/>
    </source>
</evidence>
<keyword evidence="3" id="KW-1185">Reference proteome</keyword>
<evidence type="ECO:0000313" key="2">
    <source>
        <dbReference type="EMBL" id="CAD6253443.1"/>
    </source>
</evidence>
<evidence type="ECO:0000256" key="1">
    <source>
        <dbReference type="SAM" id="MobiDB-lite"/>
    </source>
</evidence>
<dbReference type="Proteomes" id="UP000604825">
    <property type="component" value="Unassembled WGS sequence"/>
</dbReference>
<sequence>MLPGVELARRRRVHYHGDVASSSAEHHYYAHGHHAAPAPTGVAGPTLAARIRLEEKLRGAALPPTSPSRWSRLRATPRHPPSTRRRDEQQDVVPATGAEPGPESWRPPAPDPAALLQAAAADMPASTRRQRRAELTRTLSKVDVREVEELFGRGAALWSGVSDPIDLDGDEGGGGEKTVRTPIYAPGPVSRPSTYDVWQDFRKLFKMGPKGKKIVWRYAASIAKNKIR</sequence>
<protein>
    <submittedName>
        <fullName evidence="2">Uncharacterized protein</fullName>
    </submittedName>
</protein>
<comment type="caution">
    <text evidence="2">The sequence shown here is derived from an EMBL/GenBank/DDBJ whole genome shotgun (WGS) entry which is preliminary data.</text>
</comment>
<feature type="region of interest" description="Disordered" evidence="1">
    <location>
        <begin position="57"/>
        <end position="111"/>
    </location>
</feature>
<proteinExistence type="predicted"/>
<dbReference type="OrthoDB" id="8062037at2759"/>